<dbReference type="SMART" id="SM01252">
    <property type="entry name" value="KilA-N"/>
    <property type="match status" value="1"/>
</dbReference>
<dbReference type="Proteomes" id="UP000290875">
    <property type="component" value="Unassembled WGS sequence"/>
</dbReference>
<protein>
    <recommendedName>
        <fullName evidence="1">KilA-N domain-containing protein</fullName>
    </recommendedName>
</protein>
<dbReference type="EMBL" id="QJSL01000017">
    <property type="protein sequence ID" value="RXW27784.1"/>
    <property type="molecule type" value="Genomic_DNA"/>
</dbReference>
<evidence type="ECO:0000313" key="2">
    <source>
        <dbReference type="EMBL" id="RXW27784.1"/>
    </source>
</evidence>
<comment type="caution">
    <text evidence="2">The sequence shown here is derived from an EMBL/GenBank/DDBJ whole genome shotgun (WGS) entry which is preliminary data.</text>
</comment>
<proteinExistence type="predicted"/>
<feature type="domain" description="KilA-N" evidence="1">
    <location>
        <begin position="11"/>
        <end position="113"/>
    </location>
</feature>
<gene>
    <name evidence="2" type="ORF">DM877_17660</name>
</gene>
<sequence length="323" mass="36462">MKSLAKSTVNCTNSIVISDIKIHMDAEGRYSLNDLHKAAGSEQKHKPVHWLATSQTKELIEEILKVGILTFKPTDIKKGRYGGTYVCKELVYSYAMWISAAFALKVIRAYDALVTGNANEAVRIAKTTVSERTPLRDAVNMLVGKKGLRYDDAYNMVHQRFGIDSIDELSLDQIPQAVEYIHRVVLDGEFIGKPEDVSRATPVGDYNFPVETADPHNRKFGNDWITPRVILDEMNRAPELELLEALENDGYDVMGAKIRIHAMYGIVKQHLEMQKDISEMRRYLSAMKDIVEYQTTERGMNVSFTGKDKGGAWGGYVQRRLPS</sequence>
<evidence type="ECO:0000313" key="3">
    <source>
        <dbReference type="Proteomes" id="UP000290875"/>
    </source>
</evidence>
<name>A0A4Q2E752_ENTCL</name>
<evidence type="ECO:0000259" key="1">
    <source>
        <dbReference type="PROSITE" id="PS51301"/>
    </source>
</evidence>
<dbReference type="PROSITE" id="PS51301">
    <property type="entry name" value="KILA_N"/>
    <property type="match status" value="1"/>
</dbReference>
<dbReference type="InterPro" id="IPR018004">
    <property type="entry name" value="KilA/APSES_HTH"/>
</dbReference>
<dbReference type="Pfam" id="PF04383">
    <property type="entry name" value="KilA-N"/>
    <property type="match status" value="1"/>
</dbReference>
<organism evidence="2 3">
    <name type="scientific">Enterobacter cloacae</name>
    <dbReference type="NCBI Taxonomy" id="550"/>
    <lineage>
        <taxon>Bacteria</taxon>
        <taxon>Pseudomonadati</taxon>
        <taxon>Pseudomonadota</taxon>
        <taxon>Gammaproteobacteria</taxon>
        <taxon>Enterobacterales</taxon>
        <taxon>Enterobacteriaceae</taxon>
        <taxon>Enterobacter</taxon>
        <taxon>Enterobacter cloacae complex</taxon>
    </lineage>
</organism>
<dbReference type="InterPro" id="IPR017880">
    <property type="entry name" value="KilA_N"/>
</dbReference>
<accession>A0A4Q2E752</accession>
<reference evidence="2 3" key="1">
    <citation type="submission" date="2018-06" db="EMBL/GenBank/DDBJ databases">
        <title>Carbapenemase-producing Enterobacteriaceae present in wastewater treatment plant effluent and nearby surface waters in the US.</title>
        <authorList>
            <person name="Mathys D.A."/>
            <person name="Mollenkopf D.F."/>
            <person name="Feicht S.M."/>
            <person name="Adams R.J."/>
            <person name="Albers A.L."/>
            <person name="Grooters S.V."/>
            <person name="Stuever D.M."/>
            <person name="Daniels J.B."/>
            <person name="Wittum T.E."/>
        </authorList>
    </citation>
    <scope>NUCLEOTIDE SEQUENCE [LARGE SCALE GENOMIC DNA]</scope>
    <source>
        <strain evidence="2 3">GEO_4_Eff_A</strain>
    </source>
</reference>
<dbReference type="AlphaFoldDB" id="A0A4Q2E752"/>